<dbReference type="CDD" id="cd02440">
    <property type="entry name" value="AdoMet_MTases"/>
    <property type="match status" value="1"/>
</dbReference>
<accession>A0ABW3YEA2</accession>
<gene>
    <name evidence="2" type="ORF">ACFQ4H_11785</name>
</gene>
<dbReference type="Gene3D" id="3.40.50.150">
    <property type="entry name" value="Vaccinia Virus protein VP39"/>
    <property type="match status" value="1"/>
</dbReference>
<comment type="caution">
    <text evidence="2">The sequence shown here is derived from an EMBL/GenBank/DDBJ whole genome shotgun (WGS) entry which is preliminary data.</text>
</comment>
<dbReference type="EC" id="2.1.1.-" evidence="2"/>
<evidence type="ECO:0000313" key="3">
    <source>
        <dbReference type="Proteomes" id="UP001597260"/>
    </source>
</evidence>
<keyword evidence="3" id="KW-1185">Reference proteome</keyword>
<dbReference type="RefSeq" id="WP_377570036.1">
    <property type="nucleotide sequence ID" value="NZ_JBHTMP010000014.1"/>
</dbReference>
<protein>
    <submittedName>
        <fullName evidence="2">Class I SAM-dependent methyltransferase</fullName>
        <ecNumber evidence="2">2.1.1.-</ecNumber>
    </submittedName>
</protein>
<proteinExistence type="predicted"/>
<name>A0ABW3YEA2_9ACTN</name>
<dbReference type="InterPro" id="IPR029063">
    <property type="entry name" value="SAM-dependent_MTases_sf"/>
</dbReference>
<feature type="region of interest" description="Disordered" evidence="1">
    <location>
        <begin position="1"/>
        <end position="22"/>
    </location>
</feature>
<sequence length="483" mass="53252">MVSHPVAPDAGHRPEPGSFRDPANRVFYAGEQVLRGLGPRAAEDWQALAASDFFPPLLAAGKICGTEATEPTAMLSTGVTGWTTVLRHDRIPFVSYPYEWSFAMLRDAALLHLEILDAALPAGFTTKDGSAYNLQWRGAAPVFIDVGSFEPARDGEPWAGYRQFCQTMLYPLLLQAHLGVDFQPWLRARIDGIEPGQLRRILRGTRRFSAGVLKHVHLHDTMQSRHASASTGEVRDQLRAAGFSRELVLATVRAVAKLIRRLDCRPPDSHWSDYQETCGYSTDDRAAKQRFVDAALVEAGMPGLVLDLGANDGTYSRIAARRAGYVVAVESDPAVVDQLYQRLRADREQRILPLVMDLADPSPGGGWQGTERASFADRADADVVLALAVIHHLAIGRNVPLAAVVDWLVGFLRSAGPRGRLVAEFVHPEDPMARRLLANKPAGLFPDYRRDEFERLLGQRCVIARREELPSGTRTLYVGIPRG</sequence>
<keyword evidence="2" id="KW-0489">Methyltransferase</keyword>
<dbReference type="GO" id="GO:0032259">
    <property type="term" value="P:methylation"/>
    <property type="evidence" value="ECO:0007669"/>
    <property type="project" value="UniProtKB-KW"/>
</dbReference>
<evidence type="ECO:0000256" key="1">
    <source>
        <dbReference type="SAM" id="MobiDB-lite"/>
    </source>
</evidence>
<evidence type="ECO:0000313" key="2">
    <source>
        <dbReference type="EMBL" id="MFD1321770.1"/>
    </source>
</evidence>
<dbReference type="Proteomes" id="UP001597260">
    <property type="component" value="Unassembled WGS sequence"/>
</dbReference>
<dbReference type="EMBL" id="JBHTMP010000014">
    <property type="protein sequence ID" value="MFD1321770.1"/>
    <property type="molecule type" value="Genomic_DNA"/>
</dbReference>
<keyword evidence="2" id="KW-0808">Transferase</keyword>
<reference evidence="3" key="1">
    <citation type="journal article" date="2019" name="Int. J. Syst. Evol. Microbiol.">
        <title>The Global Catalogue of Microorganisms (GCM) 10K type strain sequencing project: providing services to taxonomists for standard genome sequencing and annotation.</title>
        <authorList>
            <consortium name="The Broad Institute Genomics Platform"/>
            <consortium name="The Broad Institute Genome Sequencing Center for Infectious Disease"/>
            <person name="Wu L."/>
            <person name="Ma J."/>
        </authorList>
    </citation>
    <scope>NUCLEOTIDE SEQUENCE [LARGE SCALE GENOMIC DNA]</scope>
    <source>
        <strain evidence="3">JCM 31037</strain>
    </source>
</reference>
<dbReference type="SUPFAM" id="SSF53335">
    <property type="entry name" value="S-adenosyl-L-methionine-dependent methyltransferases"/>
    <property type="match status" value="1"/>
</dbReference>
<dbReference type="GO" id="GO:0008168">
    <property type="term" value="F:methyltransferase activity"/>
    <property type="evidence" value="ECO:0007669"/>
    <property type="project" value="UniProtKB-KW"/>
</dbReference>
<organism evidence="2 3">
    <name type="scientific">Micromonospora sonneratiae</name>
    <dbReference type="NCBI Taxonomy" id="1184706"/>
    <lineage>
        <taxon>Bacteria</taxon>
        <taxon>Bacillati</taxon>
        <taxon>Actinomycetota</taxon>
        <taxon>Actinomycetes</taxon>
        <taxon>Micromonosporales</taxon>
        <taxon>Micromonosporaceae</taxon>
        <taxon>Micromonospora</taxon>
    </lineage>
</organism>